<feature type="non-terminal residue" evidence="2">
    <location>
        <position position="36"/>
    </location>
</feature>
<organism evidence="2 3">
    <name type="scientific">Trifolium medium</name>
    <dbReference type="NCBI Taxonomy" id="97028"/>
    <lineage>
        <taxon>Eukaryota</taxon>
        <taxon>Viridiplantae</taxon>
        <taxon>Streptophyta</taxon>
        <taxon>Embryophyta</taxon>
        <taxon>Tracheophyta</taxon>
        <taxon>Spermatophyta</taxon>
        <taxon>Magnoliopsida</taxon>
        <taxon>eudicotyledons</taxon>
        <taxon>Gunneridae</taxon>
        <taxon>Pentapetalae</taxon>
        <taxon>rosids</taxon>
        <taxon>fabids</taxon>
        <taxon>Fabales</taxon>
        <taxon>Fabaceae</taxon>
        <taxon>Papilionoideae</taxon>
        <taxon>50 kb inversion clade</taxon>
        <taxon>NPAAA clade</taxon>
        <taxon>Hologalegina</taxon>
        <taxon>IRL clade</taxon>
        <taxon>Trifolieae</taxon>
        <taxon>Trifolium</taxon>
    </lineage>
</organism>
<protein>
    <submittedName>
        <fullName evidence="2">Uncharacterized protein</fullName>
    </submittedName>
</protein>
<comment type="caution">
    <text evidence="2">The sequence shown here is derived from an EMBL/GenBank/DDBJ whole genome shotgun (WGS) entry which is preliminary data.</text>
</comment>
<dbReference type="EMBL" id="LXQA010891828">
    <property type="protein sequence ID" value="MCI75823.1"/>
    <property type="molecule type" value="Genomic_DNA"/>
</dbReference>
<proteinExistence type="predicted"/>
<dbReference type="AlphaFoldDB" id="A0A392UQ95"/>
<evidence type="ECO:0000313" key="3">
    <source>
        <dbReference type="Proteomes" id="UP000265520"/>
    </source>
</evidence>
<accession>A0A392UQ95</accession>
<dbReference type="Proteomes" id="UP000265520">
    <property type="component" value="Unassembled WGS sequence"/>
</dbReference>
<feature type="region of interest" description="Disordered" evidence="1">
    <location>
        <begin position="1"/>
        <end position="36"/>
    </location>
</feature>
<reference evidence="2 3" key="1">
    <citation type="journal article" date="2018" name="Front. Plant Sci.">
        <title>Red Clover (Trifolium pratense) and Zigzag Clover (T. medium) - A Picture of Genomic Similarities and Differences.</title>
        <authorList>
            <person name="Dluhosova J."/>
            <person name="Istvanek J."/>
            <person name="Nedelnik J."/>
            <person name="Repkova J."/>
        </authorList>
    </citation>
    <scope>NUCLEOTIDE SEQUENCE [LARGE SCALE GENOMIC DNA]</scope>
    <source>
        <strain evidence="3">cv. 10/8</strain>
        <tissue evidence="2">Leaf</tissue>
    </source>
</reference>
<evidence type="ECO:0000313" key="2">
    <source>
        <dbReference type="EMBL" id="MCI75823.1"/>
    </source>
</evidence>
<keyword evidence="3" id="KW-1185">Reference proteome</keyword>
<name>A0A392UQ95_9FABA</name>
<evidence type="ECO:0000256" key="1">
    <source>
        <dbReference type="SAM" id="MobiDB-lite"/>
    </source>
</evidence>
<sequence>MDASSSRTLDEIERRLDDRLTQLQQQRNTDMDEIRS</sequence>
<feature type="compositionally biased region" description="Basic and acidic residues" evidence="1">
    <location>
        <begin position="8"/>
        <end position="20"/>
    </location>
</feature>